<comment type="caution">
    <text evidence="2">The sequence shown here is derived from an EMBL/GenBank/DDBJ whole genome shotgun (WGS) entry which is preliminary data.</text>
</comment>
<dbReference type="InterPro" id="IPR028150">
    <property type="entry name" value="Lustrin_cystein"/>
</dbReference>
<dbReference type="PROSITE" id="PS00280">
    <property type="entry name" value="BPTI_KUNITZ_1"/>
    <property type="match status" value="1"/>
</dbReference>
<keyword evidence="3" id="KW-1185">Reference proteome</keyword>
<dbReference type="PANTHER" id="PTHR46339">
    <property type="entry name" value="PROTEIN CBG15282-RELATED"/>
    <property type="match status" value="1"/>
</dbReference>
<dbReference type="AlphaFoldDB" id="A0A368GLC2"/>
<sequence>MGMATTSSALKTANNIVESEAHIPVYICSQAPQQGSQCSMVSTTRYYFNLVTRRCTSFQYNGCRGNHNNFAKKEQCENFCSSAGCEAGEIVIKEPGTSRPLHCDNDVRNSCPGTSQCRFNTILTSSVCCGFHATDVCPQDERPFMNAIDETVRECAVNVPGSCPAHFLCRFNAKKNRYYCCAPTSENVCKDGAKFLVDDSTKMPKICSPGLFNACPLGYRCQLRKPQSVSGFCCKVNSNTVTEGCPPGEYALTSNEKIVEDISAVESSHQRNKSRESKARLNNPYCLVPPYYKCFVSESGCPPSQVAFLKGNDPLVCTSSGNNCPLGYFCQFSDKNKQFQCCGHKAGCPGSSVAFLDLTGSAMPCVMGSSVCPSGYSCQEAKQGKFLCCTNVETTDRPKQHVSCTEFPSCSFVVVKFYRKSKMFLYVWTRTKNTGFQQ</sequence>
<name>A0A368GLC2_ANCCA</name>
<dbReference type="STRING" id="29170.A0A368GLC2"/>
<dbReference type="InterPro" id="IPR053014">
    <property type="entry name" value="Cuticle_assoc_divergent"/>
</dbReference>
<dbReference type="Proteomes" id="UP000252519">
    <property type="component" value="Unassembled WGS sequence"/>
</dbReference>
<dbReference type="GO" id="GO:0004867">
    <property type="term" value="F:serine-type endopeptidase inhibitor activity"/>
    <property type="evidence" value="ECO:0007669"/>
    <property type="project" value="InterPro"/>
</dbReference>
<evidence type="ECO:0000313" key="3">
    <source>
        <dbReference type="Proteomes" id="UP000252519"/>
    </source>
</evidence>
<dbReference type="SMART" id="SM00289">
    <property type="entry name" value="WR1"/>
    <property type="match status" value="5"/>
</dbReference>
<dbReference type="Gene3D" id="4.10.410.10">
    <property type="entry name" value="Pancreatic trypsin inhibitor Kunitz domain"/>
    <property type="match status" value="1"/>
</dbReference>
<dbReference type="OrthoDB" id="5863375at2759"/>
<dbReference type="InterPro" id="IPR002223">
    <property type="entry name" value="Kunitz_BPTI"/>
</dbReference>
<proteinExistence type="predicted"/>
<evidence type="ECO:0000313" key="2">
    <source>
        <dbReference type="EMBL" id="RCN43840.1"/>
    </source>
</evidence>
<dbReference type="Pfam" id="PF00014">
    <property type="entry name" value="Kunitz_BPTI"/>
    <property type="match status" value="1"/>
</dbReference>
<dbReference type="InterPro" id="IPR006150">
    <property type="entry name" value="Cys_repeat_1"/>
</dbReference>
<feature type="domain" description="BPTI/Kunitz inhibitor" evidence="1">
    <location>
        <begin position="28"/>
        <end position="80"/>
    </location>
</feature>
<dbReference type="SUPFAM" id="SSF57362">
    <property type="entry name" value="BPTI-like"/>
    <property type="match status" value="1"/>
</dbReference>
<gene>
    <name evidence="2" type="ORF">ANCCAN_10168</name>
</gene>
<dbReference type="CDD" id="cd00109">
    <property type="entry name" value="Kunitz-type"/>
    <property type="match status" value="1"/>
</dbReference>
<dbReference type="Pfam" id="PF14625">
    <property type="entry name" value="Lustrin_cystein"/>
    <property type="match status" value="5"/>
</dbReference>
<dbReference type="InterPro" id="IPR036880">
    <property type="entry name" value="Kunitz_BPTI_sf"/>
</dbReference>
<dbReference type="InterPro" id="IPR020901">
    <property type="entry name" value="Prtase_inh_Kunz-CS"/>
</dbReference>
<dbReference type="SMART" id="SM00131">
    <property type="entry name" value="KU"/>
    <property type="match status" value="1"/>
</dbReference>
<protein>
    <submittedName>
        <fullName evidence="2">Kunitz/Bovine pancreatic trypsin inhibitor domain protein</fullName>
    </submittedName>
</protein>
<dbReference type="PANTHER" id="PTHR46339:SF4">
    <property type="entry name" value="BPTI_KUNITZ INHIBITOR DOMAIN-CONTAINING PROTEIN"/>
    <property type="match status" value="1"/>
</dbReference>
<organism evidence="2 3">
    <name type="scientific">Ancylostoma caninum</name>
    <name type="common">Dog hookworm</name>
    <dbReference type="NCBI Taxonomy" id="29170"/>
    <lineage>
        <taxon>Eukaryota</taxon>
        <taxon>Metazoa</taxon>
        <taxon>Ecdysozoa</taxon>
        <taxon>Nematoda</taxon>
        <taxon>Chromadorea</taxon>
        <taxon>Rhabditida</taxon>
        <taxon>Rhabditina</taxon>
        <taxon>Rhabditomorpha</taxon>
        <taxon>Strongyloidea</taxon>
        <taxon>Ancylostomatidae</taxon>
        <taxon>Ancylostomatinae</taxon>
        <taxon>Ancylostoma</taxon>
    </lineage>
</organism>
<evidence type="ECO:0000259" key="1">
    <source>
        <dbReference type="PROSITE" id="PS50279"/>
    </source>
</evidence>
<reference evidence="2 3" key="1">
    <citation type="submission" date="2014-10" db="EMBL/GenBank/DDBJ databases">
        <title>Draft genome of the hookworm Ancylostoma caninum.</title>
        <authorList>
            <person name="Mitreva M."/>
        </authorList>
    </citation>
    <scope>NUCLEOTIDE SEQUENCE [LARGE SCALE GENOMIC DNA]</scope>
    <source>
        <strain evidence="2 3">Baltimore</strain>
    </source>
</reference>
<dbReference type="PROSITE" id="PS50279">
    <property type="entry name" value="BPTI_KUNITZ_2"/>
    <property type="match status" value="1"/>
</dbReference>
<accession>A0A368GLC2</accession>
<dbReference type="EMBL" id="JOJR01000145">
    <property type="protein sequence ID" value="RCN43840.1"/>
    <property type="molecule type" value="Genomic_DNA"/>
</dbReference>